<evidence type="ECO:0000256" key="14">
    <source>
        <dbReference type="SAM" id="MobiDB-lite"/>
    </source>
</evidence>
<keyword evidence="18" id="KW-1185">Reference proteome</keyword>
<keyword evidence="8 13" id="KW-0798">TonB box</keyword>
<keyword evidence="7" id="KW-0406">Ion transport</keyword>
<dbReference type="GO" id="GO:0015344">
    <property type="term" value="F:siderophore uptake transmembrane transporter activity"/>
    <property type="evidence" value="ECO:0007669"/>
    <property type="project" value="TreeGrafter"/>
</dbReference>
<gene>
    <name evidence="17" type="ORF">HNP55_002701</name>
</gene>
<evidence type="ECO:0000313" key="17">
    <source>
        <dbReference type="EMBL" id="MBB4844165.1"/>
    </source>
</evidence>
<reference evidence="17 18" key="1">
    <citation type="submission" date="2020-08" db="EMBL/GenBank/DDBJ databases">
        <title>Functional genomics of gut bacteria from endangered species of beetles.</title>
        <authorList>
            <person name="Carlos-Shanley C."/>
        </authorList>
    </citation>
    <scope>NUCLEOTIDE SEQUENCE [LARGE SCALE GENOMIC DNA]</scope>
    <source>
        <strain evidence="17 18">S00239</strain>
    </source>
</reference>
<comment type="subcellular location">
    <subcellularLocation>
        <location evidence="1 12">Cell outer membrane</location>
        <topology evidence="1 12">Multi-pass membrane protein</topology>
    </subcellularLocation>
</comment>
<evidence type="ECO:0000256" key="12">
    <source>
        <dbReference type="PROSITE-ProRule" id="PRU01360"/>
    </source>
</evidence>
<comment type="similarity">
    <text evidence="2 12 13">Belongs to the TonB-dependent receptor family.</text>
</comment>
<keyword evidence="4 12" id="KW-1134">Transmembrane beta strand</keyword>
<sequence length="780" mass="84681">MASRDATDFLPSISPVYAAALMVLVQGSNACAQGVGTEQQLGTVIVKGTALRSTLDPNLPMTTASKTAEQLREQQNIFNPEDALRNMPNTTVRKRYSGDRNALIAGRSFASSQAPRGLVLMDGYLISNFLGRFDAPRWNMVAPEEIARVDMLYGPFSALYPGNSIGTTVAISTRKPQGFEGSIRLAAQSQNSDLYGLKENYNNTQASAVLGDKLAAGGWYRLVLNRQDSTSQPMQYFALNANASGEFVPPSTAGAATPVEGVVYDIAPNGRRRAVFGAHAGAIDHTLQHTAKLSAGLDISPSFSAEGFVAWWRNDTATRNVSFLKNASGSTVWAGRVSHAGNVFDIPKSAFAPSSRDETHAQAGVTLKTRHKTGWNASLVASAYRILDDQQRTAANPDPVAAGGGAGSGVRRDGTGFRTFEVQSTYTPSRGDWGAGAHALVLGLHANDYELKQSTASLADWKTGAFGGETHFVGGKTRLVALYAQDAWRFAPDWQLTSGLRAESWAAFQGAQRVAGIAPLAYPERSITALSPKLSLAWEAQQDLTLRASIGRGTRFATVTELFQGTQSGSRIEVNDPQLRPEKSKALELFAEQRFEQGALRASLFQDDVRDTIWSQNNPLVFPNVTTTQNVGRVRTRGIELAGDWQDLGLKGLSLDANIAFNHARILENANVPASVGKTWVRIPRVRSALTLSYQPERAWTFSSTYRYSGRQFNEIDNSDILPDTYGGTSRLKQLDVRVLWRALAKTELAFGVDNLGNNRAYQSHPFPGRTLFAELRHAI</sequence>
<keyword evidence="10 17" id="KW-0675">Receptor</keyword>
<dbReference type="GO" id="GO:0009279">
    <property type="term" value="C:cell outer membrane"/>
    <property type="evidence" value="ECO:0007669"/>
    <property type="project" value="UniProtKB-SubCell"/>
</dbReference>
<dbReference type="Proteomes" id="UP000562027">
    <property type="component" value="Unassembled WGS sequence"/>
</dbReference>
<name>A0A840LBE4_9BURK</name>
<dbReference type="SUPFAM" id="SSF56935">
    <property type="entry name" value="Porins"/>
    <property type="match status" value="1"/>
</dbReference>
<dbReference type="InterPro" id="IPR036942">
    <property type="entry name" value="Beta-barrel_TonB_sf"/>
</dbReference>
<feature type="domain" description="TonB-dependent receptor-like beta-barrel" evidence="15">
    <location>
        <begin position="337"/>
        <end position="756"/>
    </location>
</feature>
<evidence type="ECO:0000256" key="7">
    <source>
        <dbReference type="ARBA" id="ARBA00023065"/>
    </source>
</evidence>
<evidence type="ECO:0000256" key="2">
    <source>
        <dbReference type="ARBA" id="ARBA00009810"/>
    </source>
</evidence>
<dbReference type="AlphaFoldDB" id="A0A840LBE4"/>
<keyword evidence="6" id="KW-0732">Signal</keyword>
<dbReference type="InterPro" id="IPR000531">
    <property type="entry name" value="Beta-barrel_TonB"/>
</dbReference>
<dbReference type="Pfam" id="PF07715">
    <property type="entry name" value="Plug"/>
    <property type="match status" value="1"/>
</dbReference>
<evidence type="ECO:0000256" key="4">
    <source>
        <dbReference type="ARBA" id="ARBA00022452"/>
    </source>
</evidence>
<evidence type="ECO:0000256" key="6">
    <source>
        <dbReference type="ARBA" id="ARBA00022729"/>
    </source>
</evidence>
<dbReference type="Gene3D" id="2.170.130.10">
    <property type="entry name" value="TonB-dependent receptor, plug domain"/>
    <property type="match status" value="1"/>
</dbReference>
<accession>A0A840LBE4</accession>
<keyword evidence="3 12" id="KW-0813">Transport</keyword>
<dbReference type="InterPro" id="IPR012910">
    <property type="entry name" value="Plug_dom"/>
</dbReference>
<evidence type="ECO:0000259" key="15">
    <source>
        <dbReference type="Pfam" id="PF00593"/>
    </source>
</evidence>
<dbReference type="RefSeq" id="WP_184300148.1">
    <property type="nucleotide sequence ID" value="NZ_JACHLP010000005.1"/>
</dbReference>
<feature type="domain" description="TonB-dependent receptor plug" evidence="16">
    <location>
        <begin position="59"/>
        <end position="166"/>
    </location>
</feature>
<evidence type="ECO:0000256" key="3">
    <source>
        <dbReference type="ARBA" id="ARBA00022448"/>
    </source>
</evidence>
<feature type="region of interest" description="Disordered" evidence="14">
    <location>
        <begin position="394"/>
        <end position="414"/>
    </location>
</feature>
<proteinExistence type="inferred from homology"/>
<dbReference type="InterPro" id="IPR039426">
    <property type="entry name" value="TonB-dep_rcpt-like"/>
</dbReference>
<evidence type="ECO:0000256" key="9">
    <source>
        <dbReference type="ARBA" id="ARBA00023136"/>
    </source>
</evidence>
<evidence type="ECO:0000259" key="16">
    <source>
        <dbReference type="Pfam" id="PF07715"/>
    </source>
</evidence>
<evidence type="ECO:0000256" key="5">
    <source>
        <dbReference type="ARBA" id="ARBA00022692"/>
    </source>
</evidence>
<dbReference type="PROSITE" id="PS52016">
    <property type="entry name" value="TONB_DEPENDENT_REC_3"/>
    <property type="match status" value="1"/>
</dbReference>
<dbReference type="PANTHER" id="PTHR30069:SF53">
    <property type="entry name" value="COLICIN I RECEPTOR-RELATED"/>
    <property type="match status" value="1"/>
</dbReference>
<evidence type="ECO:0000256" key="11">
    <source>
        <dbReference type="ARBA" id="ARBA00023237"/>
    </source>
</evidence>
<dbReference type="Gene3D" id="2.40.170.20">
    <property type="entry name" value="TonB-dependent receptor, beta-barrel domain"/>
    <property type="match status" value="1"/>
</dbReference>
<dbReference type="EMBL" id="JACHLP010000005">
    <property type="protein sequence ID" value="MBB4844165.1"/>
    <property type="molecule type" value="Genomic_DNA"/>
</dbReference>
<comment type="caution">
    <text evidence="17">The sequence shown here is derived from an EMBL/GenBank/DDBJ whole genome shotgun (WGS) entry which is preliminary data.</text>
</comment>
<evidence type="ECO:0000313" key="18">
    <source>
        <dbReference type="Proteomes" id="UP000562027"/>
    </source>
</evidence>
<protein>
    <submittedName>
        <fullName evidence="17">Iron complex outermembrane receptor protein</fullName>
    </submittedName>
</protein>
<dbReference type="InterPro" id="IPR037066">
    <property type="entry name" value="Plug_dom_sf"/>
</dbReference>
<organism evidence="17 18">
    <name type="scientific">Roseateles oligotrophus</name>
    <dbReference type="NCBI Taxonomy" id="1769250"/>
    <lineage>
        <taxon>Bacteria</taxon>
        <taxon>Pseudomonadati</taxon>
        <taxon>Pseudomonadota</taxon>
        <taxon>Betaproteobacteria</taxon>
        <taxon>Burkholderiales</taxon>
        <taxon>Sphaerotilaceae</taxon>
        <taxon>Roseateles</taxon>
    </lineage>
</organism>
<evidence type="ECO:0000256" key="13">
    <source>
        <dbReference type="RuleBase" id="RU003357"/>
    </source>
</evidence>
<dbReference type="Pfam" id="PF00593">
    <property type="entry name" value="TonB_dep_Rec_b-barrel"/>
    <property type="match status" value="1"/>
</dbReference>
<evidence type="ECO:0000256" key="8">
    <source>
        <dbReference type="ARBA" id="ARBA00023077"/>
    </source>
</evidence>
<keyword evidence="9 12" id="KW-0472">Membrane</keyword>
<dbReference type="PANTHER" id="PTHR30069">
    <property type="entry name" value="TONB-DEPENDENT OUTER MEMBRANE RECEPTOR"/>
    <property type="match status" value="1"/>
</dbReference>
<keyword evidence="5 12" id="KW-0812">Transmembrane</keyword>
<evidence type="ECO:0000256" key="10">
    <source>
        <dbReference type="ARBA" id="ARBA00023170"/>
    </source>
</evidence>
<dbReference type="GO" id="GO:0044718">
    <property type="term" value="P:siderophore transmembrane transport"/>
    <property type="evidence" value="ECO:0007669"/>
    <property type="project" value="TreeGrafter"/>
</dbReference>
<keyword evidence="11 12" id="KW-0998">Cell outer membrane</keyword>
<evidence type="ECO:0000256" key="1">
    <source>
        <dbReference type="ARBA" id="ARBA00004571"/>
    </source>
</evidence>